<dbReference type="PANTHER" id="PTHR31084">
    <property type="entry name" value="ALPHA-L-FUCOSIDASE 2"/>
    <property type="match status" value="1"/>
</dbReference>
<dbReference type="RefSeq" id="WP_345127421.1">
    <property type="nucleotide sequence ID" value="NZ_BAABAT010000007.1"/>
</dbReference>
<keyword evidence="1" id="KW-0732">Signal</keyword>
<evidence type="ECO:0000259" key="2">
    <source>
        <dbReference type="Pfam" id="PF22124"/>
    </source>
</evidence>
<dbReference type="InterPro" id="IPR013780">
    <property type="entry name" value="Glyco_hydro_b"/>
</dbReference>
<feature type="chain" id="PRO_5046769411" description="Glycosyl hydrolase family 95 catalytic domain-containing protein" evidence="1">
    <location>
        <begin position="31"/>
        <end position="942"/>
    </location>
</feature>
<dbReference type="PANTHER" id="PTHR31084:SF0">
    <property type="entry name" value="ALPHA-L-FUCOSIDASE 2"/>
    <property type="match status" value="1"/>
</dbReference>
<dbReference type="SUPFAM" id="SSF48208">
    <property type="entry name" value="Six-hairpin glycosidases"/>
    <property type="match status" value="1"/>
</dbReference>
<proteinExistence type="predicted"/>
<dbReference type="InterPro" id="IPR008928">
    <property type="entry name" value="6-hairpin_glycosidase_sf"/>
</dbReference>
<dbReference type="InterPro" id="IPR054363">
    <property type="entry name" value="GH95_cat"/>
</dbReference>
<dbReference type="EMBL" id="BAABAT010000007">
    <property type="protein sequence ID" value="GAA4249160.1"/>
    <property type="molecule type" value="Genomic_DNA"/>
</dbReference>
<feature type="signal peptide" evidence="1">
    <location>
        <begin position="1"/>
        <end position="30"/>
    </location>
</feature>
<evidence type="ECO:0000256" key="1">
    <source>
        <dbReference type="SAM" id="SignalP"/>
    </source>
</evidence>
<gene>
    <name evidence="3" type="ORF">GCM10022255_032000</name>
</gene>
<protein>
    <recommendedName>
        <fullName evidence="2">Glycosyl hydrolase family 95 catalytic domain-containing protein</fullName>
    </recommendedName>
</protein>
<comment type="caution">
    <text evidence="3">The sequence shown here is derived from an EMBL/GenBank/DDBJ whole genome shotgun (WGS) entry which is preliminary data.</text>
</comment>
<feature type="domain" description="Glycosyl hydrolase family 95 catalytic" evidence="2">
    <location>
        <begin position="294"/>
        <end position="557"/>
    </location>
</feature>
<organism evidence="3 4">
    <name type="scientific">Dactylosporangium darangshiense</name>
    <dbReference type="NCBI Taxonomy" id="579108"/>
    <lineage>
        <taxon>Bacteria</taxon>
        <taxon>Bacillati</taxon>
        <taxon>Actinomycetota</taxon>
        <taxon>Actinomycetes</taxon>
        <taxon>Micromonosporales</taxon>
        <taxon>Micromonosporaceae</taxon>
        <taxon>Dactylosporangium</taxon>
    </lineage>
</organism>
<accession>A0ABP8D7A6</accession>
<dbReference type="Proteomes" id="UP001500620">
    <property type="component" value="Unassembled WGS sequence"/>
</dbReference>
<dbReference type="Gene3D" id="2.70.98.50">
    <property type="entry name" value="putative glycoside hydrolase family protein from bacillus halodurans"/>
    <property type="match status" value="1"/>
</dbReference>
<name>A0ABP8D7A6_9ACTN</name>
<dbReference type="Gene3D" id="2.60.40.1180">
    <property type="entry name" value="Golgi alpha-mannosidase II"/>
    <property type="match status" value="1"/>
</dbReference>
<reference evidence="4" key="1">
    <citation type="journal article" date="2019" name="Int. J. Syst. Evol. Microbiol.">
        <title>The Global Catalogue of Microorganisms (GCM) 10K type strain sequencing project: providing services to taxonomists for standard genome sequencing and annotation.</title>
        <authorList>
            <consortium name="The Broad Institute Genomics Platform"/>
            <consortium name="The Broad Institute Genome Sequencing Center for Infectious Disease"/>
            <person name="Wu L."/>
            <person name="Ma J."/>
        </authorList>
    </citation>
    <scope>NUCLEOTIDE SEQUENCE [LARGE SCALE GENOMIC DNA]</scope>
    <source>
        <strain evidence="4">JCM 17441</strain>
    </source>
</reference>
<dbReference type="InterPro" id="IPR012341">
    <property type="entry name" value="6hp_glycosidase-like_sf"/>
</dbReference>
<evidence type="ECO:0000313" key="4">
    <source>
        <dbReference type="Proteomes" id="UP001500620"/>
    </source>
</evidence>
<keyword evidence="4" id="KW-1185">Reference proteome</keyword>
<dbReference type="Gene3D" id="1.50.10.10">
    <property type="match status" value="1"/>
</dbReference>
<evidence type="ECO:0000313" key="3">
    <source>
        <dbReference type="EMBL" id="GAA4249160.1"/>
    </source>
</evidence>
<dbReference type="Pfam" id="PF22124">
    <property type="entry name" value="Glyco_hydro_95_cat"/>
    <property type="match status" value="1"/>
</dbReference>
<sequence>MRRSRLIAAAAASALAAAALTNACAPPASADTVTASQAWRVVQQYQGVWTAPPSHFGTGDTPDGPLLGNGDIGVTAGGPITNQTFYLGKNDFFSLGSHAIKPLGRIVLAVPGLSGASYRMVQDIARGQAQGTYTLGGTTLTATSWVSATSGVFVTSLSVTGSSQAATFTVQNGSGGTPTVSTSGSVLNADVSADGSGPQARVASRVIGGSQSVSGNRISVTLNPGTTYTFVAGIVSSIDNSGYQGAATGLVSALTQAGADDLAAAHRSWWQGFWQQSYVEIPDKAVEKQWYGSLYILGSTSRAGKYAPGLWGSWITGSMNWNGDYHTNYNYQAPFYAALSSNHIPLLEPYDQPVLDWQTPGQALAAQQGFTGVLYPVGLSPKGTSADMNLHNQKSNAANLASVMIMRWLYTRDTAYAQRVYPWLKQVALFWQNYLTVDGSGTYHVTNDAPQEDNPYPQTDSSLTLGLLHLLMGGLADMSAALGQDSGTRATWTNIDAHLAPFATTTVNGQTVFRETSTGAGFVNDGNDIVIQHVYPGLQVGLNSSATLQQTARNTIGQLSNAWHGGNAPPTFYAAAAAVGYDPGTILAGLRAEATQYAYPNMAIHHSGGGIEGVNVVAGGLGEMLLQSFQGDIKVFPAWPSGTSAKFGDLLARGGFLVSASRAGGTVQYIRIVSQKGGTATVTNPWGGSVQVYRNGASAGTVSGARLTLATSAGETIALAPAGTALATINAQLAQPMQTGGGSTSSSFASGFEASGPALSWSDTVDSSGGGLAGVGGLCCGLSGPEAGARTGETFHAGTGSLMYSGAAQGGSAVHAYLKVYDLGGAPLAIGSGKTLSYWIYPQSSATTPYVPAGATTSTCVAIDLIFTDGTALRDSGSTDQTGDGAHPSAQCGHLTLDAWNQVTVNLGTRNANKQINRILVGFDAPNATGGYRGYVDDLNIS</sequence>